<comment type="caution">
    <text evidence="1">The sequence shown here is derived from an EMBL/GenBank/DDBJ whole genome shotgun (WGS) entry which is preliminary data.</text>
</comment>
<protein>
    <recommendedName>
        <fullName evidence="3">GAF domain-containing protein</fullName>
    </recommendedName>
</protein>
<dbReference type="InterPro" id="IPR029016">
    <property type="entry name" value="GAF-like_dom_sf"/>
</dbReference>
<reference evidence="2" key="1">
    <citation type="journal article" date="2019" name="Int. J. Syst. Evol. Microbiol.">
        <title>The Global Catalogue of Microorganisms (GCM) 10K type strain sequencing project: providing services to taxonomists for standard genome sequencing and annotation.</title>
        <authorList>
            <consortium name="The Broad Institute Genomics Platform"/>
            <consortium name="The Broad Institute Genome Sequencing Center for Infectious Disease"/>
            <person name="Wu L."/>
            <person name="Ma J."/>
        </authorList>
    </citation>
    <scope>NUCLEOTIDE SEQUENCE [LARGE SCALE GENOMIC DNA]</scope>
    <source>
        <strain evidence="2">NBRC 109639</strain>
    </source>
</reference>
<dbReference type="SUPFAM" id="SSF55781">
    <property type="entry name" value="GAF domain-like"/>
    <property type="match status" value="1"/>
</dbReference>
<evidence type="ECO:0000313" key="1">
    <source>
        <dbReference type="EMBL" id="GLT06139.1"/>
    </source>
</evidence>
<evidence type="ECO:0000313" key="2">
    <source>
        <dbReference type="Proteomes" id="UP001157117"/>
    </source>
</evidence>
<keyword evidence="2" id="KW-1185">Reference proteome</keyword>
<dbReference type="EMBL" id="BSPT01000035">
    <property type="protein sequence ID" value="GLT06139.1"/>
    <property type="molecule type" value="Genomic_DNA"/>
</dbReference>
<sequence>MIYIGNIEILTAKSAIYLGNVGISAIALPVRSRRRVVGAINIVFFRRALSPEEAARKYLDPLRDCVRRAEQALAERLAG</sequence>
<gene>
    <name evidence="1" type="ORF">GCM10007926_30720</name>
</gene>
<evidence type="ECO:0008006" key="3">
    <source>
        <dbReference type="Google" id="ProtNLM"/>
    </source>
</evidence>
<organism evidence="1 2">
    <name type="scientific">Sphingomonas psychrolutea</name>
    <dbReference type="NCBI Taxonomy" id="1259676"/>
    <lineage>
        <taxon>Bacteria</taxon>
        <taxon>Pseudomonadati</taxon>
        <taxon>Pseudomonadota</taxon>
        <taxon>Alphaproteobacteria</taxon>
        <taxon>Sphingomonadales</taxon>
        <taxon>Sphingomonadaceae</taxon>
        <taxon>Sphingomonas</taxon>
    </lineage>
</organism>
<name>A0ABQ6EF63_9SPHN</name>
<dbReference type="Proteomes" id="UP001157117">
    <property type="component" value="Unassembled WGS sequence"/>
</dbReference>
<dbReference type="Gene3D" id="3.30.450.40">
    <property type="match status" value="1"/>
</dbReference>
<accession>A0ABQ6EF63</accession>
<proteinExistence type="predicted"/>